<proteinExistence type="inferred from homology"/>
<dbReference type="PANTHER" id="PTHR42711">
    <property type="entry name" value="ABC TRANSPORTER ATP-BINDING PROTEIN"/>
    <property type="match status" value="1"/>
</dbReference>
<dbReference type="SUPFAM" id="SSF52540">
    <property type="entry name" value="P-loop containing nucleoside triphosphate hydrolases"/>
    <property type="match status" value="1"/>
</dbReference>
<keyword evidence="5 7" id="KW-0067">ATP-binding</keyword>
<dbReference type="PROSITE" id="PS00211">
    <property type="entry name" value="ABC_TRANSPORTER_1"/>
    <property type="match status" value="1"/>
</dbReference>
<comment type="caution">
    <text evidence="7">The sequence shown here is derived from an EMBL/GenBank/DDBJ whole genome shotgun (WGS) entry which is preliminary data.</text>
</comment>
<sequence>MEVIKANAVCKTFSRPLASTQTGVIAAIKQFVAPPKENINVIDNVSLSVQQGEFVGLLGANGSGKSTLLKLLTGILQPDAGSLTVLGHHPSKERKAYTKKIGAVFGQKSLLWWNVAIIESFRLYASIYKLSRQDSERRIEQLSELLGLRDLLSSPPKKLSLGQRMKAEVVASLLHQPQLIFLDEPTIAMDPVSRLNLMNFLLQLNRDEGTSIVLTSHNMADVHHYCQRSVIMEQGAVLFDGKTSDILSLEHGKVLEIKTCSALDSQLLSEFEYELIEDNHYRIKTSTELAKEALSRLAFHPNVKDVNLSPPSLDHAIHHFMTAARNTL</sequence>
<name>A0A8I0MSF0_9GAMM</name>
<dbReference type="PROSITE" id="PS50893">
    <property type="entry name" value="ABC_TRANSPORTER_2"/>
    <property type="match status" value="1"/>
</dbReference>
<accession>A0A8I0MSF0</accession>
<organism evidence="7 8">
    <name type="scientific">Pseudoalteromonas peptidolytica F12-50-A1</name>
    <dbReference type="NCBI Taxonomy" id="1315280"/>
    <lineage>
        <taxon>Bacteria</taxon>
        <taxon>Pseudomonadati</taxon>
        <taxon>Pseudomonadota</taxon>
        <taxon>Gammaproteobacteria</taxon>
        <taxon>Alteromonadales</taxon>
        <taxon>Pseudoalteromonadaceae</taxon>
        <taxon>Pseudoalteromonas</taxon>
    </lineage>
</organism>
<dbReference type="InterPro" id="IPR017871">
    <property type="entry name" value="ABC_transporter-like_CS"/>
</dbReference>
<evidence type="ECO:0000256" key="4">
    <source>
        <dbReference type="ARBA" id="ARBA00022741"/>
    </source>
</evidence>
<evidence type="ECO:0000259" key="6">
    <source>
        <dbReference type="PROSITE" id="PS50893"/>
    </source>
</evidence>
<keyword evidence="8" id="KW-1185">Reference proteome</keyword>
<dbReference type="EMBL" id="AQHF01000018">
    <property type="protein sequence ID" value="MBE0344945.1"/>
    <property type="molecule type" value="Genomic_DNA"/>
</dbReference>
<dbReference type="PANTHER" id="PTHR42711:SF5">
    <property type="entry name" value="ABC TRANSPORTER ATP-BINDING PROTEIN NATA"/>
    <property type="match status" value="1"/>
</dbReference>
<evidence type="ECO:0000256" key="5">
    <source>
        <dbReference type="ARBA" id="ARBA00022840"/>
    </source>
</evidence>
<dbReference type="Gene3D" id="3.40.50.300">
    <property type="entry name" value="P-loop containing nucleotide triphosphate hydrolases"/>
    <property type="match status" value="1"/>
</dbReference>
<evidence type="ECO:0000256" key="1">
    <source>
        <dbReference type="ARBA" id="ARBA00005417"/>
    </source>
</evidence>
<evidence type="ECO:0000313" key="7">
    <source>
        <dbReference type="EMBL" id="MBE0344945.1"/>
    </source>
</evidence>
<dbReference type="InterPro" id="IPR027417">
    <property type="entry name" value="P-loop_NTPase"/>
</dbReference>
<dbReference type="GO" id="GO:0005524">
    <property type="term" value="F:ATP binding"/>
    <property type="evidence" value="ECO:0007669"/>
    <property type="project" value="UniProtKB-KW"/>
</dbReference>
<protein>
    <submittedName>
        <fullName evidence="7">Energy-coupling factor transport system ATP-binding protein</fullName>
    </submittedName>
</protein>
<comment type="similarity">
    <text evidence="1">Belongs to the ABC transporter superfamily.</text>
</comment>
<dbReference type="AlphaFoldDB" id="A0A8I0MSF0"/>
<dbReference type="InterPro" id="IPR003593">
    <property type="entry name" value="AAA+_ATPase"/>
</dbReference>
<gene>
    <name evidence="7" type="primary">ecfA2</name>
    <name evidence="7" type="ORF">PPEP_a2640</name>
</gene>
<keyword evidence="3" id="KW-0536">Nodulation</keyword>
<dbReference type="InterPro" id="IPR050763">
    <property type="entry name" value="ABC_transporter_ATP-binding"/>
</dbReference>
<dbReference type="Pfam" id="PF00005">
    <property type="entry name" value="ABC_tran"/>
    <property type="match status" value="1"/>
</dbReference>
<evidence type="ECO:0000256" key="3">
    <source>
        <dbReference type="ARBA" id="ARBA00022458"/>
    </source>
</evidence>
<keyword evidence="2" id="KW-0813">Transport</keyword>
<dbReference type="RefSeq" id="WP_147389085.1">
    <property type="nucleotide sequence ID" value="NZ_AQHF01000018.1"/>
</dbReference>
<evidence type="ECO:0000313" key="8">
    <source>
        <dbReference type="Proteomes" id="UP000660708"/>
    </source>
</evidence>
<dbReference type="InterPro" id="IPR003439">
    <property type="entry name" value="ABC_transporter-like_ATP-bd"/>
</dbReference>
<keyword evidence="4" id="KW-0547">Nucleotide-binding</keyword>
<dbReference type="SMART" id="SM00382">
    <property type="entry name" value="AAA"/>
    <property type="match status" value="1"/>
</dbReference>
<feature type="domain" description="ABC transporter" evidence="6">
    <location>
        <begin position="25"/>
        <end position="259"/>
    </location>
</feature>
<evidence type="ECO:0000256" key="2">
    <source>
        <dbReference type="ARBA" id="ARBA00022448"/>
    </source>
</evidence>
<dbReference type="GO" id="GO:0016887">
    <property type="term" value="F:ATP hydrolysis activity"/>
    <property type="evidence" value="ECO:0007669"/>
    <property type="project" value="InterPro"/>
</dbReference>
<reference evidence="7 8" key="1">
    <citation type="submission" date="2015-06" db="EMBL/GenBank/DDBJ databases">
        <title>Genome sequence of Pseudoalteromonas peptidolytica.</title>
        <authorList>
            <person name="Xie B.-B."/>
            <person name="Rong J.-C."/>
            <person name="Qin Q.-L."/>
            <person name="Zhang Y.-Z."/>
        </authorList>
    </citation>
    <scope>NUCLEOTIDE SEQUENCE [LARGE SCALE GENOMIC DNA]</scope>
    <source>
        <strain evidence="7 8">F12-50-A1</strain>
    </source>
</reference>
<dbReference type="Proteomes" id="UP000660708">
    <property type="component" value="Unassembled WGS sequence"/>
</dbReference>